<comment type="caution">
    <text evidence="2">The sequence shown here is derived from an EMBL/GenBank/DDBJ whole genome shotgun (WGS) entry which is preliminary data.</text>
</comment>
<evidence type="ECO:0000313" key="3">
    <source>
        <dbReference type="Proteomes" id="UP000664534"/>
    </source>
</evidence>
<gene>
    <name evidence="2" type="ORF">IMSHALPRED_001489</name>
</gene>
<name>A0A8H3EWM5_9LECA</name>
<feature type="compositionally biased region" description="Basic and acidic residues" evidence="1">
    <location>
        <begin position="98"/>
        <end position="115"/>
    </location>
</feature>
<proteinExistence type="predicted"/>
<protein>
    <recommendedName>
        <fullName evidence="4">DUF4385 multi-domain protein</fullName>
    </recommendedName>
</protein>
<dbReference type="InterPro" id="IPR025494">
    <property type="entry name" value="DUF4385"/>
</dbReference>
<feature type="region of interest" description="Disordered" evidence="1">
    <location>
        <begin position="150"/>
        <end position="175"/>
    </location>
</feature>
<dbReference type="Proteomes" id="UP000664534">
    <property type="component" value="Unassembled WGS sequence"/>
</dbReference>
<organism evidence="2 3">
    <name type="scientific">Imshaugia aleurites</name>
    <dbReference type="NCBI Taxonomy" id="172621"/>
    <lineage>
        <taxon>Eukaryota</taxon>
        <taxon>Fungi</taxon>
        <taxon>Dikarya</taxon>
        <taxon>Ascomycota</taxon>
        <taxon>Pezizomycotina</taxon>
        <taxon>Lecanoromycetes</taxon>
        <taxon>OSLEUM clade</taxon>
        <taxon>Lecanoromycetidae</taxon>
        <taxon>Lecanorales</taxon>
        <taxon>Lecanorineae</taxon>
        <taxon>Parmeliaceae</taxon>
        <taxon>Imshaugia</taxon>
    </lineage>
</organism>
<feature type="region of interest" description="Disordered" evidence="1">
    <location>
        <begin position="84"/>
        <end position="115"/>
    </location>
</feature>
<accession>A0A8H3EWM5</accession>
<evidence type="ECO:0000256" key="1">
    <source>
        <dbReference type="SAM" id="MobiDB-lite"/>
    </source>
</evidence>
<dbReference type="OrthoDB" id="2589819at2759"/>
<evidence type="ECO:0008006" key="4">
    <source>
        <dbReference type="Google" id="ProtNLM"/>
    </source>
</evidence>
<dbReference type="AlphaFoldDB" id="A0A8H3EWM5"/>
<dbReference type="Pfam" id="PF14328">
    <property type="entry name" value="DUF4385"/>
    <property type="match status" value="1"/>
</dbReference>
<evidence type="ECO:0000313" key="2">
    <source>
        <dbReference type="EMBL" id="CAF9913954.1"/>
    </source>
</evidence>
<dbReference type="EMBL" id="CAJPDT010000012">
    <property type="protein sequence ID" value="CAF9913954.1"/>
    <property type="molecule type" value="Genomic_DNA"/>
</dbReference>
<sequence>MSTSLSASTLEEPPWARYRIGRGETGVLTFEPYKSALLTSELARKSSLDLWNAFLNYDREDDFVGMDMTRKFLQMGMTRAKRYANHKGGRKYATGGKGRGEVLDGDGDEWKGSEGWKEKEEASRVFKEVWQEARALKSYQEKKVEFMKRQKEWDKQRKAELDRGSRKNKREVDMK</sequence>
<keyword evidence="3" id="KW-1185">Reference proteome</keyword>
<reference evidence="2" key="1">
    <citation type="submission" date="2021-03" db="EMBL/GenBank/DDBJ databases">
        <authorList>
            <person name="Tagirdzhanova G."/>
        </authorList>
    </citation>
    <scope>NUCLEOTIDE SEQUENCE</scope>
</reference>